<comment type="caution">
    <text evidence="2">The sequence shown here is derived from an EMBL/GenBank/DDBJ whole genome shotgun (WGS) entry which is preliminary data.</text>
</comment>
<keyword evidence="3" id="KW-1185">Reference proteome</keyword>
<keyword evidence="1" id="KW-0732">Signal</keyword>
<dbReference type="Proteomes" id="UP001558613">
    <property type="component" value="Unassembled WGS sequence"/>
</dbReference>
<sequence length="209" mass="23033">MHHFISMFSLLVIIGLQVSVQSAGRLSERSIRRYFLSELTVSNGMTWGSWGYKDTCPTGTYAAGFSVKVEKPSHILYDDTALNGIRLHCANLSQGLSQTHEGDATVQSGVGHWGEWTKIKWCPSGYLSAFQLRVQSSQGIKDDTAANNIRFKCSQEFLVQGEGTAWGEWGDWSPMCRGKGICGITTRIEGPQGRGDDTALNDVRMLCCD</sequence>
<evidence type="ECO:0008006" key="4">
    <source>
        <dbReference type="Google" id="ProtNLM"/>
    </source>
</evidence>
<dbReference type="PANTHER" id="PTHR18841">
    <property type="entry name" value="VITELLINE MEMBRANE OUTER LAYER PROTEIN I-RELATED"/>
    <property type="match status" value="1"/>
</dbReference>
<reference evidence="2 3" key="1">
    <citation type="submission" date="2023-09" db="EMBL/GenBank/DDBJ databases">
        <authorList>
            <person name="Wang M."/>
        </authorList>
    </citation>
    <scope>NUCLEOTIDE SEQUENCE [LARGE SCALE GENOMIC DNA]</scope>
    <source>
        <strain evidence="2">GT-2023</strain>
        <tissue evidence="2">Liver</tissue>
    </source>
</reference>
<accession>A0ABR3LKT2</accession>
<dbReference type="CDD" id="cd00220">
    <property type="entry name" value="VMO-I"/>
    <property type="match status" value="1"/>
</dbReference>
<protein>
    <recommendedName>
        <fullName evidence="4">Vitelline membrane outer layer 1-like protein</fullName>
    </recommendedName>
</protein>
<name>A0ABR3LKT2_9TELE</name>
<dbReference type="EMBL" id="JAYMGO010000021">
    <property type="protein sequence ID" value="KAL1253498.1"/>
    <property type="molecule type" value="Genomic_DNA"/>
</dbReference>
<dbReference type="SUPFAM" id="SSF51092">
    <property type="entry name" value="Vitelline membrane outer protein-I (VMO-I)"/>
    <property type="match status" value="1"/>
</dbReference>
<evidence type="ECO:0000313" key="2">
    <source>
        <dbReference type="EMBL" id="KAL1253498.1"/>
    </source>
</evidence>
<evidence type="ECO:0000256" key="1">
    <source>
        <dbReference type="SAM" id="SignalP"/>
    </source>
</evidence>
<evidence type="ECO:0000313" key="3">
    <source>
        <dbReference type="Proteomes" id="UP001558613"/>
    </source>
</evidence>
<dbReference type="PANTHER" id="PTHR18841:SF0">
    <property type="entry name" value="VITELLINE MEMBRANE OUTER LAYER 1 HOMOLOG A-RELATED"/>
    <property type="match status" value="1"/>
</dbReference>
<feature type="signal peptide" evidence="1">
    <location>
        <begin position="1"/>
        <end position="23"/>
    </location>
</feature>
<organism evidence="2 3">
    <name type="scientific">Cirrhinus molitorella</name>
    <name type="common">mud carp</name>
    <dbReference type="NCBI Taxonomy" id="172907"/>
    <lineage>
        <taxon>Eukaryota</taxon>
        <taxon>Metazoa</taxon>
        <taxon>Chordata</taxon>
        <taxon>Craniata</taxon>
        <taxon>Vertebrata</taxon>
        <taxon>Euteleostomi</taxon>
        <taxon>Actinopterygii</taxon>
        <taxon>Neopterygii</taxon>
        <taxon>Teleostei</taxon>
        <taxon>Ostariophysi</taxon>
        <taxon>Cypriniformes</taxon>
        <taxon>Cyprinidae</taxon>
        <taxon>Labeoninae</taxon>
        <taxon>Labeonini</taxon>
        <taxon>Cirrhinus</taxon>
    </lineage>
</organism>
<gene>
    <name evidence="2" type="ORF">QQF64_018191</name>
</gene>
<proteinExistence type="predicted"/>
<feature type="chain" id="PRO_5047483254" description="Vitelline membrane outer layer 1-like protein" evidence="1">
    <location>
        <begin position="24"/>
        <end position="209"/>
    </location>
</feature>
<dbReference type="Gene3D" id="2.100.10.20">
    <property type="entry name" value="Vitelline membrane outer layer protein I (VOMI)"/>
    <property type="match status" value="1"/>
</dbReference>
<dbReference type="InterPro" id="IPR005515">
    <property type="entry name" value="VOMI"/>
</dbReference>
<dbReference type="Pfam" id="PF03762">
    <property type="entry name" value="VOMI"/>
    <property type="match status" value="1"/>
</dbReference>
<dbReference type="InterPro" id="IPR036706">
    <property type="entry name" value="VOMI_sf"/>
</dbReference>